<dbReference type="Gene3D" id="1.10.10.10">
    <property type="entry name" value="Winged helix-like DNA-binding domain superfamily/Winged helix DNA-binding domain"/>
    <property type="match status" value="1"/>
</dbReference>
<proteinExistence type="predicted"/>
<dbReference type="EMBL" id="CAEMXZ010000200">
    <property type="protein sequence ID" value="CAB4324706.1"/>
    <property type="molecule type" value="Genomic_DNA"/>
</dbReference>
<dbReference type="InterPro" id="IPR036388">
    <property type="entry name" value="WH-like_DNA-bd_sf"/>
</dbReference>
<keyword evidence="2" id="KW-0238">DNA-binding</keyword>
<evidence type="ECO:0000256" key="1">
    <source>
        <dbReference type="ARBA" id="ARBA00023015"/>
    </source>
</evidence>
<dbReference type="InterPro" id="IPR016032">
    <property type="entry name" value="Sig_transdc_resp-reg_C-effctor"/>
</dbReference>
<keyword evidence="3" id="KW-0804">Transcription</keyword>
<dbReference type="GO" id="GO:0006355">
    <property type="term" value="P:regulation of DNA-templated transcription"/>
    <property type="evidence" value="ECO:0007669"/>
    <property type="project" value="InterPro"/>
</dbReference>
<dbReference type="PROSITE" id="PS50043">
    <property type="entry name" value="HTH_LUXR_2"/>
    <property type="match status" value="1"/>
</dbReference>
<dbReference type="InterPro" id="IPR000792">
    <property type="entry name" value="Tscrpt_reg_LuxR_C"/>
</dbReference>
<dbReference type="PANTHER" id="PTHR44688:SF16">
    <property type="entry name" value="DNA-BINDING TRANSCRIPTIONAL ACTIVATOR DEVR_DOSR"/>
    <property type="match status" value="1"/>
</dbReference>
<evidence type="ECO:0000313" key="5">
    <source>
        <dbReference type="EMBL" id="CAB4324706.1"/>
    </source>
</evidence>
<name>A0A6J5YIY8_9ZZZZ</name>
<evidence type="ECO:0000313" key="6">
    <source>
        <dbReference type="EMBL" id="CAB4949872.1"/>
    </source>
</evidence>
<keyword evidence="1" id="KW-0805">Transcription regulation</keyword>
<dbReference type="EMBL" id="CAFBNC010000117">
    <property type="protein sequence ID" value="CAB4949872.1"/>
    <property type="molecule type" value="Genomic_DNA"/>
</dbReference>
<dbReference type="CDD" id="cd06170">
    <property type="entry name" value="LuxR_C_like"/>
    <property type="match status" value="1"/>
</dbReference>
<sequence length="92" mass="9998">MSGFTTDVFPRAITDERGHHDFQTLSPRELDVLQSLVDGKGSVEGAASLYISRHTFRTHVKSIYRKTGTHSAIEAVSLGVSLGMRPSRLAAA</sequence>
<protein>
    <submittedName>
        <fullName evidence="5">Unannotated protein</fullName>
    </submittedName>
</protein>
<dbReference type="GO" id="GO:0003677">
    <property type="term" value="F:DNA binding"/>
    <property type="evidence" value="ECO:0007669"/>
    <property type="project" value="UniProtKB-KW"/>
</dbReference>
<dbReference type="Pfam" id="PF00196">
    <property type="entry name" value="GerE"/>
    <property type="match status" value="1"/>
</dbReference>
<evidence type="ECO:0000259" key="4">
    <source>
        <dbReference type="PROSITE" id="PS50043"/>
    </source>
</evidence>
<dbReference type="SUPFAM" id="SSF46894">
    <property type="entry name" value="C-terminal effector domain of the bipartite response regulators"/>
    <property type="match status" value="1"/>
</dbReference>
<dbReference type="SMART" id="SM00421">
    <property type="entry name" value="HTH_LUXR"/>
    <property type="match status" value="1"/>
</dbReference>
<dbReference type="AlphaFoldDB" id="A0A6J5YIY8"/>
<accession>A0A6J5YIY8</accession>
<evidence type="ECO:0000256" key="2">
    <source>
        <dbReference type="ARBA" id="ARBA00023125"/>
    </source>
</evidence>
<evidence type="ECO:0000256" key="3">
    <source>
        <dbReference type="ARBA" id="ARBA00023163"/>
    </source>
</evidence>
<dbReference type="PRINTS" id="PR00038">
    <property type="entry name" value="HTHLUXR"/>
</dbReference>
<gene>
    <name evidence="5" type="ORF">UFOPK1392_02482</name>
    <name evidence="6" type="ORF">UFOPK3733_01805</name>
</gene>
<reference evidence="5" key="1">
    <citation type="submission" date="2020-05" db="EMBL/GenBank/DDBJ databases">
        <authorList>
            <person name="Chiriac C."/>
            <person name="Salcher M."/>
            <person name="Ghai R."/>
            <person name="Kavagutti S V."/>
        </authorList>
    </citation>
    <scope>NUCLEOTIDE SEQUENCE</scope>
</reference>
<feature type="domain" description="HTH luxR-type" evidence="4">
    <location>
        <begin position="18"/>
        <end position="83"/>
    </location>
</feature>
<organism evidence="5">
    <name type="scientific">freshwater metagenome</name>
    <dbReference type="NCBI Taxonomy" id="449393"/>
    <lineage>
        <taxon>unclassified sequences</taxon>
        <taxon>metagenomes</taxon>
        <taxon>ecological metagenomes</taxon>
    </lineage>
</organism>
<dbReference type="PANTHER" id="PTHR44688">
    <property type="entry name" value="DNA-BINDING TRANSCRIPTIONAL ACTIVATOR DEVR_DOSR"/>
    <property type="match status" value="1"/>
</dbReference>